<reference evidence="2" key="1">
    <citation type="submission" date="2016-10" db="EMBL/GenBank/DDBJ databases">
        <authorList>
            <person name="Varghese N."/>
            <person name="Submissions S."/>
        </authorList>
    </citation>
    <scope>NUCLEOTIDE SEQUENCE [LARGE SCALE GENOMIC DNA]</scope>
    <source>
        <strain evidence="2">CGMCC 1.4250</strain>
    </source>
</reference>
<dbReference type="PANTHER" id="PTHR48098:SF3">
    <property type="entry name" value="IRON(III) ENTEROBACTIN ESTERASE"/>
    <property type="match status" value="1"/>
</dbReference>
<dbReference type="PANTHER" id="PTHR48098">
    <property type="entry name" value="ENTEROCHELIN ESTERASE-RELATED"/>
    <property type="match status" value="1"/>
</dbReference>
<accession>A0A1I4H3P7</accession>
<dbReference type="OrthoDB" id="9803578at2"/>
<dbReference type="InterPro" id="IPR029058">
    <property type="entry name" value="AB_hydrolase_fold"/>
</dbReference>
<evidence type="ECO:0000313" key="2">
    <source>
        <dbReference type="Proteomes" id="UP000198565"/>
    </source>
</evidence>
<protein>
    <submittedName>
        <fullName evidence="1">Enterochelin esterase</fullName>
    </submittedName>
</protein>
<sequence>MGRNGTMEDATIQSVHLNEEIQIKWYLPEGFTAFKDYQLCIMNDGDDYFRMGRVATLSDQLHEDMEIEATIFVGVHYQDKNDRREKYHPSGKQQDAYIAFLVKEAIPYVENHLHITPVKRILMGDSLAGTLAFMIATQFPHSFDTVIMQSPYVDKDVLERMTIASEFSQIEVYHSIGKEETEVHMTNGEIADFLTPNRTLRNELKDKLQLYHYDEFNGNHTWKYWQKDLKNILIKMLG</sequence>
<dbReference type="Gene3D" id="3.40.50.1820">
    <property type="entry name" value="alpha/beta hydrolase"/>
    <property type="match status" value="1"/>
</dbReference>
<dbReference type="Pfam" id="PF00756">
    <property type="entry name" value="Esterase"/>
    <property type="match status" value="1"/>
</dbReference>
<proteinExistence type="predicted"/>
<dbReference type="InterPro" id="IPR050583">
    <property type="entry name" value="Mycobacterial_A85_antigen"/>
</dbReference>
<dbReference type="InterPro" id="IPR000801">
    <property type="entry name" value="Esterase-like"/>
</dbReference>
<dbReference type="SUPFAM" id="SSF53474">
    <property type="entry name" value="alpha/beta-Hydrolases"/>
    <property type="match status" value="1"/>
</dbReference>
<dbReference type="STRING" id="334253.SAMN04487943_101170"/>
<evidence type="ECO:0000313" key="1">
    <source>
        <dbReference type="EMBL" id="SFL36273.1"/>
    </source>
</evidence>
<dbReference type="RefSeq" id="WP_091479731.1">
    <property type="nucleotide sequence ID" value="NZ_FOTR01000001.1"/>
</dbReference>
<organism evidence="1 2">
    <name type="scientific">Gracilibacillus orientalis</name>
    <dbReference type="NCBI Taxonomy" id="334253"/>
    <lineage>
        <taxon>Bacteria</taxon>
        <taxon>Bacillati</taxon>
        <taxon>Bacillota</taxon>
        <taxon>Bacilli</taxon>
        <taxon>Bacillales</taxon>
        <taxon>Bacillaceae</taxon>
        <taxon>Gracilibacillus</taxon>
    </lineage>
</organism>
<name>A0A1I4H3P7_9BACI</name>
<dbReference type="EMBL" id="FOTR01000001">
    <property type="protein sequence ID" value="SFL36273.1"/>
    <property type="molecule type" value="Genomic_DNA"/>
</dbReference>
<dbReference type="AlphaFoldDB" id="A0A1I4H3P7"/>
<keyword evidence="2" id="KW-1185">Reference proteome</keyword>
<gene>
    <name evidence="1" type="ORF">SAMN04487943_101170</name>
</gene>
<dbReference type="Proteomes" id="UP000198565">
    <property type="component" value="Unassembled WGS sequence"/>
</dbReference>